<keyword evidence="2" id="KW-0732">Signal</keyword>
<organism evidence="4 5">
    <name type="scientific">Hyphodiscus hymeniophilus</name>
    <dbReference type="NCBI Taxonomy" id="353542"/>
    <lineage>
        <taxon>Eukaryota</taxon>
        <taxon>Fungi</taxon>
        <taxon>Dikarya</taxon>
        <taxon>Ascomycota</taxon>
        <taxon>Pezizomycotina</taxon>
        <taxon>Leotiomycetes</taxon>
        <taxon>Helotiales</taxon>
        <taxon>Hyphodiscaceae</taxon>
        <taxon>Hyphodiscus</taxon>
    </lineage>
</organism>
<evidence type="ECO:0000259" key="3">
    <source>
        <dbReference type="Pfam" id="PF24808"/>
    </source>
</evidence>
<dbReference type="Proteomes" id="UP000785200">
    <property type="component" value="Unassembled WGS sequence"/>
</dbReference>
<evidence type="ECO:0000313" key="4">
    <source>
        <dbReference type="EMBL" id="KAG0647538.1"/>
    </source>
</evidence>
<proteinExistence type="predicted"/>
<dbReference type="InterPro" id="IPR056124">
    <property type="entry name" value="DUF7707"/>
</dbReference>
<dbReference type="PANTHER" id="PTHR38118:SF2">
    <property type="entry name" value="CDP-ALCOHOL PHOSPHATIDYLTRANSFERASE PROTEIN"/>
    <property type="match status" value="1"/>
</dbReference>
<comment type="caution">
    <text evidence="4">The sequence shown here is derived from an EMBL/GenBank/DDBJ whole genome shotgun (WGS) entry which is preliminary data.</text>
</comment>
<feature type="region of interest" description="Disordered" evidence="1">
    <location>
        <begin position="169"/>
        <end position="195"/>
    </location>
</feature>
<accession>A0A9P6VGV6</accession>
<dbReference type="OrthoDB" id="2121879at2759"/>
<feature type="chain" id="PRO_5040166484" description="DUF7707 domain-containing protein" evidence="2">
    <location>
        <begin position="19"/>
        <end position="234"/>
    </location>
</feature>
<evidence type="ECO:0000256" key="1">
    <source>
        <dbReference type="SAM" id="MobiDB-lite"/>
    </source>
</evidence>
<dbReference type="PANTHER" id="PTHR38118">
    <property type="entry name" value="ANCHORED CELL WALL PROTEIN 11-RELATED"/>
    <property type="match status" value="1"/>
</dbReference>
<feature type="domain" description="DUF7707" evidence="3">
    <location>
        <begin position="26"/>
        <end position="87"/>
    </location>
</feature>
<evidence type="ECO:0000313" key="5">
    <source>
        <dbReference type="Proteomes" id="UP000785200"/>
    </source>
</evidence>
<feature type="signal peptide" evidence="2">
    <location>
        <begin position="1"/>
        <end position="18"/>
    </location>
</feature>
<gene>
    <name evidence="4" type="ORF">D0Z07_6567</name>
</gene>
<dbReference type="Pfam" id="PF24808">
    <property type="entry name" value="DUF7707"/>
    <property type="match status" value="1"/>
</dbReference>
<protein>
    <recommendedName>
        <fullName evidence="3">DUF7707 domain-containing protein</fullName>
    </recommendedName>
</protein>
<sequence>MIANIALIIALFITSTLAQGTLLNSTIDPTTVDYTTRSQWCTSELSVCNQLCSNNPNANTCNDTTLSFSCLCSNNSSPGLQYYTELWGYCLDEKCNNKLKFESYFFEYGSGEDRLDDYKVERSYNGRKSRDWSWSCLWRDPGHCWYSILRISLKEKQENRGKHKRCTRRRRTWDGHSAGELSAGAPLTTEEKEELDRRRRAAELDGTMLGELGGGEREELNARRMNGRDLFEMG</sequence>
<reference evidence="4" key="1">
    <citation type="submission" date="2019-07" db="EMBL/GenBank/DDBJ databases">
        <title>Hyphodiscus hymeniophilus genome sequencing and assembly.</title>
        <authorList>
            <person name="Kramer G."/>
            <person name="Nodwell J."/>
        </authorList>
    </citation>
    <scope>NUCLEOTIDE SEQUENCE</scope>
    <source>
        <strain evidence="4">ATCC 34498</strain>
    </source>
</reference>
<dbReference type="AlphaFoldDB" id="A0A9P6VGV6"/>
<dbReference type="EMBL" id="VNKQ01000012">
    <property type="protein sequence ID" value="KAG0647538.1"/>
    <property type="molecule type" value="Genomic_DNA"/>
</dbReference>
<name>A0A9P6VGV6_9HELO</name>
<evidence type="ECO:0000256" key="2">
    <source>
        <dbReference type="SAM" id="SignalP"/>
    </source>
</evidence>
<keyword evidence="5" id="KW-1185">Reference proteome</keyword>